<dbReference type="PROSITE" id="PS51682">
    <property type="entry name" value="SAM_OMT_I"/>
    <property type="match status" value="1"/>
</dbReference>
<evidence type="ECO:0000313" key="4">
    <source>
        <dbReference type="EMBL" id="MCF2527994.1"/>
    </source>
</evidence>
<dbReference type="Pfam" id="PF01596">
    <property type="entry name" value="Methyltransf_3"/>
    <property type="match status" value="1"/>
</dbReference>
<evidence type="ECO:0000256" key="2">
    <source>
        <dbReference type="ARBA" id="ARBA00022679"/>
    </source>
</evidence>
<dbReference type="PANTHER" id="PTHR10509">
    <property type="entry name" value="O-METHYLTRANSFERASE-RELATED"/>
    <property type="match status" value="1"/>
</dbReference>
<dbReference type="GO" id="GO:0032259">
    <property type="term" value="P:methylation"/>
    <property type="evidence" value="ECO:0007669"/>
    <property type="project" value="UniProtKB-KW"/>
</dbReference>
<dbReference type="InterPro" id="IPR002935">
    <property type="entry name" value="SAM_O-MeTrfase"/>
</dbReference>
<comment type="caution">
    <text evidence="4">The sequence shown here is derived from an EMBL/GenBank/DDBJ whole genome shotgun (WGS) entry which is preliminary data.</text>
</comment>
<sequence length="221" mass="24114">MAPSKTVAITDDLYSYILDHSTPPDEVQQDLIEQTHALGRTATMQIPPEQGTLLTLLTRLVAPRFAVEIGTFTGYSALAIARGLPDGGRLLCCDVSEEWTNVARQAWLKAGVTDRIELRIGPALETLDALPSHPHIDLAFVDANKDGYVAYWEALIPRMRPGGLVLADNVLYSGQVVDPARSGAAAEIHRFNEHVRADRRVESVLLPVADGLTLARVRDEA</sequence>
<accession>A0AA41Q061</accession>
<dbReference type="EMBL" id="JAKFHA010000005">
    <property type="protein sequence ID" value="MCF2527994.1"/>
    <property type="molecule type" value="Genomic_DNA"/>
</dbReference>
<dbReference type="Proteomes" id="UP001165378">
    <property type="component" value="Unassembled WGS sequence"/>
</dbReference>
<protein>
    <submittedName>
        <fullName evidence="4">O-methyltransferase</fullName>
    </submittedName>
</protein>
<dbReference type="RefSeq" id="WP_235052157.1">
    <property type="nucleotide sequence ID" value="NZ_JAKFHA010000005.1"/>
</dbReference>
<keyword evidence="3" id="KW-0949">S-adenosyl-L-methionine</keyword>
<dbReference type="PANTHER" id="PTHR10509:SF14">
    <property type="entry name" value="CAFFEOYL-COA O-METHYLTRANSFERASE 3-RELATED"/>
    <property type="match status" value="1"/>
</dbReference>
<keyword evidence="1" id="KW-0489">Methyltransferase</keyword>
<dbReference type="GO" id="GO:0008757">
    <property type="term" value="F:S-adenosylmethionine-dependent methyltransferase activity"/>
    <property type="evidence" value="ECO:0007669"/>
    <property type="project" value="TreeGrafter"/>
</dbReference>
<dbReference type="SUPFAM" id="SSF53335">
    <property type="entry name" value="S-adenosyl-L-methionine-dependent methyltransferases"/>
    <property type="match status" value="1"/>
</dbReference>
<gene>
    <name evidence="4" type="ORF">LZ495_12290</name>
</gene>
<evidence type="ECO:0000313" key="5">
    <source>
        <dbReference type="Proteomes" id="UP001165378"/>
    </source>
</evidence>
<dbReference type="AlphaFoldDB" id="A0AA41Q061"/>
<evidence type="ECO:0000256" key="1">
    <source>
        <dbReference type="ARBA" id="ARBA00022603"/>
    </source>
</evidence>
<dbReference type="CDD" id="cd02440">
    <property type="entry name" value="AdoMet_MTases"/>
    <property type="match status" value="1"/>
</dbReference>
<keyword evidence="2" id="KW-0808">Transferase</keyword>
<organism evidence="4 5">
    <name type="scientific">Yinghuangia soli</name>
    <dbReference type="NCBI Taxonomy" id="2908204"/>
    <lineage>
        <taxon>Bacteria</taxon>
        <taxon>Bacillati</taxon>
        <taxon>Actinomycetota</taxon>
        <taxon>Actinomycetes</taxon>
        <taxon>Kitasatosporales</taxon>
        <taxon>Streptomycetaceae</taxon>
        <taxon>Yinghuangia</taxon>
    </lineage>
</organism>
<proteinExistence type="predicted"/>
<dbReference type="GO" id="GO:0008171">
    <property type="term" value="F:O-methyltransferase activity"/>
    <property type="evidence" value="ECO:0007669"/>
    <property type="project" value="InterPro"/>
</dbReference>
<evidence type="ECO:0000256" key="3">
    <source>
        <dbReference type="ARBA" id="ARBA00022691"/>
    </source>
</evidence>
<dbReference type="InterPro" id="IPR029063">
    <property type="entry name" value="SAM-dependent_MTases_sf"/>
</dbReference>
<name>A0AA41Q061_9ACTN</name>
<dbReference type="Gene3D" id="3.40.50.150">
    <property type="entry name" value="Vaccinia Virus protein VP39"/>
    <property type="match status" value="1"/>
</dbReference>
<keyword evidence="5" id="KW-1185">Reference proteome</keyword>
<reference evidence="4" key="1">
    <citation type="submission" date="2022-01" db="EMBL/GenBank/DDBJ databases">
        <title>Genome-Based Taxonomic Classification of the Phylum Actinobacteria.</title>
        <authorList>
            <person name="Gao Y."/>
        </authorList>
    </citation>
    <scope>NUCLEOTIDE SEQUENCE</scope>
    <source>
        <strain evidence="4">KLBMP 8922</strain>
    </source>
</reference>
<dbReference type="InterPro" id="IPR050362">
    <property type="entry name" value="Cation-dep_OMT"/>
</dbReference>